<reference evidence="1 2" key="1">
    <citation type="submission" date="2017-01" db="EMBL/GenBank/DDBJ databases">
        <title>The cable genome- insights into the physiology and evolution of filamentous bacteria capable of sulfide oxidation via long distance electron transfer.</title>
        <authorList>
            <person name="Schreiber L."/>
            <person name="Bjerg J.T."/>
            <person name="Boggild A."/>
            <person name="Van De Vossenberg J."/>
            <person name="Meysman F."/>
            <person name="Nielsen L.P."/>
            <person name="Schramm A."/>
            <person name="Kjeldsen K.U."/>
        </authorList>
    </citation>
    <scope>NUCLEOTIDE SEQUENCE [LARGE SCALE GENOMIC DNA]</scope>
    <source>
        <strain evidence="1">MCF</strain>
    </source>
</reference>
<gene>
    <name evidence="1" type="ORF">H206_06252</name>
</gene>
<keyword evidence="2" id="KW-1185">Reference proteome</keyword>
<comment type="caution">
    <text evidence="1">The sequence shown here is derived from an EMBL/GenBank/DDBJ whole genome shotgun (WGS) entry which is preliminary data.</text>
</comment>
<sequence length="44" mass="4951">MRRCPKNICNSNEIFLSISSCMATPSRAFQTYRPLATEIMGHCA</sequence>
<dbReference type="AlphaFoldDB" id="A0A3S4TCE3"/>
<evidence type="ECO:0000313" key="2">
    <source>
        <dbReference type="Proteomes" id="UP000287853"/>
    </source>
</evidence>
<name>A0A3S4TCE3_9BACT</name>
<dbReference type="EMBL" id="MTKO01000031">
    <property type="protein sequence ID" value="RWX47593.1"/>
    <property type="molecule type" value="Genomic_DNA"/>
</dbReference>
<proteinExistence type="predicted"/>
<organism evidence="1 2">
    <name type="scientific">Candidatus Electrothrix aarhusensis</name>
    <dbReference type="NCBI Taxonomy" id="1859131"/>
    <lineage>
        <taxon>Bacteria</taxon>
        <taxon>Pseudomonadati</taxon>
        <taxon>Thermodesulfobacteriota</taxon>
        <taxon>Desulfobulbia</taxon>
        <taxon>Desulfobulbales</taxon>
        <taxon>Desulfobulbaceae</taxon>
        <taxon>Candidatus Electrothrix</taxon>
    </lineage>
</organism>
<protein>
    <submittedName>
        <fullName evidence="1">Uncharacterized protein</fullName>
    </submittedName>
</protein>
<evidence type="ECO:0000313" key="1">
    <source>
        <dbReference type="EMBL" id="RWX47593.1"/>
    </source>
</evidence>
<accession>A0A3S4TCE3</accession>
<dbReference type="Proteomes" id="UP000287853">
    <property type="component" value="Unassembled WGS sequence"/>
</dbReference>